<gene>
    <name evidence="1" type="ORF">QG37_00622</name>
</gene>
<evidence type="ECO:0000313" key="2">
    <source>
        <dbReference type="Proteomes" id="UP000037122"/>
    </source>
</evidence>
<evidence type="ECO:0000313" key="1">
    <source>
        <dbReference type="EMBL" id="KNE02364.1"/>
    </source>
</evidence>
<dbReference type="Proteomes" id="UP000037122">
    <property type="component" value="Unassembled WGS sequence"/>
</dbReference>
<dbReference type="AlphaFoldDB" id="A0A0L0P7Q5"/>
<protein>
    <submittedName>
        <fullName evidence="1">Uncharacterized protein</fullName>
    </submittedName>
</protein>
<sequence length="66" mass="7699">MDMDLLSETLQCISRCQRYRVLSELRLLSVAFCIDVYKALRGMRTRLKKLLLAWIGEMRGNVHKGV</sequence>
<comment type="caution">
    <text evidence="1">The sequence shown here is derived from an EMBL/GenBank/DDBJ whole genome shotgun (WGS) entry which is preliminary data.</text>
</comment>
<proteinExistence type="predicted"/>
<accession>A0A0L0P7Q5</accession>
<name>A0A0L0P7Q5_CANAR</name>
<reference evidence="2" key="1">
    <citation type="journal article" date="2015" name="BMC Genomics">
        <title>Draft genome of a commonly misdiagnosed multidrug resistant pathogen Candida auris.</title>
        <authorList>
            <person name="Chatterjee S."/>
            <person name="Alampalli S.V."/>
            <person name="Nageshan R.K."/>
            <person name="Chettiar S.T."/>
            <person name="Joshi S."/>
            <person name="Tatu U.S."/>
        </authorList>
    </citation>
    <scope>NUCLEOTIDE SEQUENCE [LARGE SCALE GENOMIC DNA]</scope>
    <source>
        <strain evidence="2">6684</strain>
    </source>
</reference>
<dbReference type="EMBL" id="LGST01000004">
    <property type="protein sequence ID" value="KNE02364.1"/>
    <property type="molecule type" value="Genomic_DNA"/>
</dbReference>
<organism evidence="1 2">
    <name type="scientific">Candidozyma auris</name>
    <name type="common">Yeast</name>
    <name type="synonym">Candida auris</name>
    <dbReference type="NCBI Taxonomy" id="498019"/>
    <lineage>
        <taxon>Eukaryota</taxon>
        <taxon>Fungi</taxon>
        <taxon>Dikarya</taxon>
        <taxon>Ascomycota</taxon>
        <taxon>Saccharomycotina</taxon>
        <taxon>Pichiomycetes</taxon>
        <taxon>Metschnikowiaceae</taxon>
        <taxon>Candidozyma</taxon>
    </lineage>
</organism>
<dbReference type="VEuPathDB" id="FungiDB:QG37_00622"/>